<dbReference type="GO" id="GO:0042803">
    <property type="term" value="F:protein homodimerization activity"/>
    <property type="evidence" value="ECO:0007669"/>
    <property type="project" value="InterPro"/>
</dbReference>
<dbReference type="InterPro" id="IPR000740">
    <property type="entry name" value="GrpE"/>
</dbReference>
<dbReference type="GO" id="GO:0000774">
    <property type="term" value="F:adenyl-nucleotide exchange factor activity"/>
    <property type="evidence" value="ECO:0007669"/>
    <property type="project" value="InterPro"/>
</dbReference>
<dbReference type="PRINTS" id="PR00773">
    <property type="entry name" value="GRPEPROTEIN"/>
</dbReference>
<evidence type="ECO:0000313" key="6">
    <source>
        <dbReference type="Proteomes" id="UP000177610"/>
    </source>
</evidence>
<dbReference type="EMBL" id="MFEH01000001">
    <property type="protein sequence ID" value="OGE74419.1"/>
    <property type="molecule type" value="Genomic_DNA"/>
</dbReference>
<name>A0A1F5N9V5_9BACT</name>
<evidence type="ECO:0000256" key="3">
    <source>
        <dbReference type="HAMAP-Rule" id="MF_01151"/>
    </source>
</evidence>
<comment type="subcellular location">
    <subcellularLocation>
        <location evidence="3">Cytoplasm</location>
    </subcellularLocation>
</comment>
<dbReference type="GO" id="GO:0006457">
    <property type="term" value="P:protein folding"/>
    <property type="evidence" value="ECO:0007669"/>
    <property type="project" value="InterPro"/>
</dbReference>
<dbReference type="SUPFAM" id="SSF58014">
    <property type="entry name" value="Coiled-coil domain of nucleotide exchange factor GrpE"/>
    <property type="match status" value="1"/>
</dbReference>
<dbReference type="InterPro" id="IPR009012">
    <property type="entry name" value="GrpE_head"/>
</dbReference>
<dbReference type="PANTHER" id="PTHR21237">
    <property type="entry name" value="GRPE PROTEIN"/>
    <property type="match status" value="1"/>
</dbReference>
<dbReference type="SUPFAM" id="SSF51064">
    <property type="entry name" value="Head domain of nucleotide exchange factor GrpE"/>
    <property type="match status" value="1"/>
</dbReference>
<comment type="function">
    <text evidence="3">Participates actively in the response to hyperosmotic and heat shock by preventing the aggregation of stress-denatured proteins, in association with DnaK and GrpE. It is the nucleotide exchange factor for DnaK and may function as a thermosensor. Unfolded proteins bind initially to DnaJ; upon interaction with the DnaJ-bound protein, DnaK hydrolyzes its bound ATP, resulting in the formation of a stable complex. GrpE releases ADP from DnaK; ATP binding to DnaK triggers the release of the substrate protein, thus completing the reaction cycle. Several rounds of ATP-dependent interactions between DnaJ, DnaK and GrpE are required for fully efficient folding.</text>
</comment>
<proteinExistence type="inferred from homology"/>
<sequence length="159" mass="18338">MTDEKDQQENLSLEELQEKNLELLNNWKKTAADFENFKRRNEENKKEILEFAKELTVSKLMPSLQNLEQVLKYAPSDETYKDWVTGLKATIMQLEKDMEELGLKKIKTVGEQFDPTMHEAIEEVEGEEGQIIKEIQPGFILNTKVIIPAKVAVGKQSIN</sequence>
<accession>A0A1F5N9V5</accession>
<evidence type="ECO:0000313" key="5">
    <source>
        <dbReference type="EMBL" id="OGE74419.1"/>
    </source>
</evidence>
<dbReference type="Proteomes" id="UP000177610">
    <property type="component" value="Unassembled WGS sequence"/>
</dbReference>
<gene>
    <name evidence="3" type="primary">grpE</name>
    <name evidence="5" type="ORF">A2717_02700</name>
</gene>
<keyword evidence="3" id="KW-0346">Stress response</keyword>
<dbReference type="Gene3D" id="3.90.20.20">
    <property type="match status" value="1"/>
</dbReference>
<evidence type="ECO:0000256" key="4">
    <source>
        <dbReference type="RuleBase" id="RU004478"/>
    </source>
</evidence>
<keyword evidence="3" id="KW-0963">Cytoplasm</keyword>
<dbReference type="PANTHER" id="PTHR21237:SF23">
    <property type="entry name" value="GRPE PROTEIN HOMOLOG, MITOCHONDRIAL"/>
    <property type="match status" value="1"/>
</dbReference>
<dbReference type="HAMAP" id="MF_01151">
    <property type="entry name" value="GrpE"/>
    <property type="match status" value="1"/>
</dbReference>
<protein>
    <recommendedName>
        <fullName evidence="3">Protein GrpE</fullName>
    </recommendedName>
    <alternativeName>
        <fullName evidence="3">HSP-70 cofactor</fullName>
    </alternativeName>
</protein>
<dbReference type="Pfam" id="PF01025">
    <property type="entry name" value="GrpE"/>
    <property type="match status" value="1"/>
</dbReference>
<dbReference type="Gene3D" id="2.30.22.10">
    <property type="entry name" value="Head domain of nucleotide exchange factor GrpE"/>
    <property type="match status" value="1"/>
</dbReference>
<keyword evidence="2 3" id="KW-0143">Chaperone</keyword>
<dbReference type="STRING" id="1817821.A2717_02700"/>
<evidence type="ECO:0000256" key="1">
    <source>
        <dbReference type="ARBA" id="ARBA00009054"/>
    </source>
</evidence>
<reference evidence="5 6" key="1">
    <citation type="journal article" date="2016" name="Nat. Commun.">
        <title>Thousands of microbial genomes shed light on interconnected biogeochemical processes in an aquifer system.</title>
        <authorList>
            <person name="Anantharaman K."/>
            <person name="Brown C.T."/>
            <person name="Hug L.A."/>
            <person name="Sharon I."/>
            <person name="Castelle C.J."/>
            <person name="Probst A.J."/>
            <person name="Thomas B.C."/>
            <person name="Singh A."/>
            <person name="Wilkins M.J."/>
            <person name="Karaoz U."/>
            <person name="Brodie E.L."/>
            <person name="Williams K.H."/>
            <person name="Hubbard S.S."/>
            <person name="Banfield J.F."/>
        </authorList>
    </citation>
    <scope>NUCLEOTIDE SEQUENCE [LARGE SCALE GENOMIC DNA]</scope>
</reference>
<dbReference type="GO" id="GO:0051087">
    <property type="term" value="F:protein-folding chaperone binding"/>
    <property type="evidence" value="ECO:0007669"/>
    <property type="project" value="InterPro"/>
</dbReference>
<dbReference type="InterPro" id="IPR013805">
    <property type="entry name" value="GrpE_CC"/>
</dbReference>
<evidence type="ECO:0000256" key="2">
    <source>
        <dbReference type="ARBA" id="ARBA00023186"/>
    </source>
</evidence>
<dbReference type="GO" id="GO:0005737">
    <property type="term" value="C:cytoplasm"/>
    <property type="evidence" value="ECO:0007669"/>
    <property type="project" value="UniProtKB-SubCell"/>
</dbReference>
<dbReference type="GO" id="GO:0051082">
    <property type="term" value="F:unfolded protein binding"/>
    <property type="evidence" value="ECO:0007669"/>
    <property type="project" value="TreeGrafter"/>
</dbReference>
<dbReference type="AlphaFoldDB" id="A0A1F5N9V5"/>
<organism evidence="5 6">
    <name type="scientific">Candidatus Doudnabacteria bacterium RIFCSPHIGHO2_01_FULL_41_86</name>
    <dbReference type="NCBI Taxonomy" id="1817821"/>
    <lineage>
        <taxon>Bacteria</taxon>
        <taxon>Candidatus Doudnaibacteriota</taxon>
    </lineage>
</organism>
<dbReference type="CDD" id="cd00446">
    <property type="entry name" value="GrpE"/>
    <property type="match status" value="1"/>
</dbReference>
<comment type="caution">
    <text evidence="5">The sequence shown here is derived from an EMBL/GenBank/DDBJ whole genome shotgun (WGS) entry which is preliminary data.</text>
</comment>
<comment type="subunit">
    <text evidence="3">Homodimer.</text>
</comment>
<comment type="similarity">
    <text evidence="1 3 4">Belongs to the GrpE family.</text>
</comment>